<feature type="transmembrane region" description="Helical" evidence="6">
    <location>
        <begin position="111"/>
        <end position="129"/>
    </location>
</feature>
<evidence type="ECO:0000256" key="5">
    <source>
        <dbReference type="ARBA" id="ARBA00023136"/>
    </source>
</evidence>
<evidence type="ECO:0000256" key="1">
    <source>
        <dbReference type="ARBA" id="ARBA00004651"/>
    </source>
</evidence>
<evidence type="ECO:0000256" key="2">
    <source>
        <dbReference type="ARBA" id="ARBA00022475"/>
    </source>
</evidence>
<feature type="transmembrane region" description="Helical" evidence="6">
    <location>
        <begin position="217"/>
        <end position="238"/>
    </location>
</feature>
<name>A1WU87_HALHL</name>
<sequence length="554" mass="58146">MGGMQVFTFLGGIGLFLLGMRLMSDGLRAAAGGALRDILAASTRSRLRGLFSGVLITAAVQSSSAVIFATVGFVNAGLLTLTQAIGVIYGASLGTTLTSWIVALIGFNVDLQALALPAVGIGMGLRVVAGSRRRQALGDAIAGLGLFFLGLDILRGTFADLGDPGMLAVLAGYGVLSLLLFVAIGMVLTTLTQSSSAALAITLTAAAGGLVPEQAAAATVIGAAVGTTSTAVFATLGATANAQRTASAQVIFNTVAGMAALAALVPLLELAHHIVGWLGLAAHKAVVLAVFHTLMMLLGLALMWPATPRLVAWLERRFRRGDDGHSRPRYLDDNVLATPALALDAARLEAERTGAIARGMVTAAISGGGPAQREWLEGEYRVLEQLTLTINEFANRIERSQSDPAFANSLAHLLRVTQYQQDMAERAVALAKLDAGGETRIDDPELAAAVDRLLAEAVRGIEATGEDLSAWDRQAVKAVRKGFDRQYQPIKERLLRAGAEGRLPVRRMVAVLDRLSAVRRALDQATKSARYLRKFQNAERELVDSGGADEVGLP</sequence>
<feature type="transmembrane region" description="Helical" evidence="6">
    <location>
        <begin position="166"/>
        <end position="188"/>
    </location>
</feature>
<dbReference type="KEGG" id="hha:Hhal_0461"/>
<feature type="transmembrane region" description="Helical" evidence="6">
    <location>
        <begin position="136"/>
        <end position="154"/>
    </location>
</feature>
<keyword evidence="8" id="KW-1185">Reference proteome</keyword>
<feature type="transmembrane region" description="Helical" evidence="6">
    <location>
        <begin position="250"/>
        <end position="268"/>
    </location>
</feature>
<comment type="subcellular location">
    <subcellularLocation>
        <location evidence="1">Cell membrane</location>
        <topology evidence="1">Multi-pass membrane protein</topology>
    </subcellularLocation>
</comment>
<evidence type="ECO:0000313" key="7">
    <source>
        <dbReference type="EMBL" id="ABM61249.1"/>
    </source>
</evidence>
<dbReference type="Pfam" id="PF02690">
    <property type="entry name" value="Na_Pi_cotrans"/>
    <property type="match status" value="1"/>
</dbReference>
<dbReference type="GO" id="GO:0005436">
    <property type="term" value="F:sodium:phosphate symporter activity"/>
    <property type="evidence" value="ECO:0007669"/>
    <property type="project" value="InterPro"/>
</dbReference>
<dbReference type="RefSeq" id="WP_011813272.1">
    <property type="nucleotide sequence ID" value="NC_008789.1"/>
</dbReference>
<keyword evidence="3 6" id="KW-0812">Transmembrane</keyword>
<organism evidence="7 8">
    <name type="scientific">Halorhodospira halophila (strain DSM 244 / SL1)</name>
    <name type="common">Ectothiorhodospira halophila (strain DSM 244 / SL1)</name>
    <dbReference type="NCBI Taxonomy" id="349124"/>
    <lineage>
        <taxon>Bacteria</taxon>
        <taxon>Pseudomonadati</taxon>
        <taxon>Pseudomonadota</taxon>
        <taxon>Gammaproteobacteria</taxon>
        <taxon>Chromatiales</taxon>
        <taxon>Ectothiorhodospiraceae</taxon>
        <taxon>Halorhodospira</taxon>
    </lineage>
</organism>
<proteinExistence type="predicted"/>
<dbReference type="AlphaFoldDB" id="A1WU87"/>
<evidence type="ECO:0000313" key="8">
    <source>
        <dbReference type="Proteomes" id="UP000000647"/>
    </source>
</evidence>
<evidence type="ECO:0000256" key="3">
    <source>
        <dbReference type="ARBA" id="ARBA00022692"/>
    </source>
</evidence>
<dbReference type="OrthoDB" id="9763003at2"/>
<dbReference type="PANTHER" id="PTHR10010:SF46">
    <property type="entry name" value="SODIUM-DEPENDENT PHOSPHATE TRANSPORT PROTEIN 2B"/>
    <property type="match status" value="1"/>
</dbReference>
<keyword evidence="4 6" id="KW-1133">Transmembrane helix</keyword>
<dbReference type="PANTHER" id="PTHR10010">
    <property type="entry name" value="SOLUTE CARRIER FAMILY 34 SODIUM PHOSPHATE , MEMBER 2-RELATED"/>
    <property type="match status" value="1"/>
</dbReference>
<reference evidence="7 8" key="2">
    <citation type="journal article" date="2013" name="Stand. Genomic Sci.">
        <title>Complete genome sequence of Halorhodospira halophila SL1.</title>
        <authorList>
            <person name="Challacombe J.F."/>
            <person name="Majid S."/>
            <person name="Deole R."/>
            <person name="Brettin T.S."/>
            <person name="Bruce D."/>
            <person name="Delano S.F."/>
            <person name="Detter J.C."/>
            <person name="Gleasner C.D."/>
            <person name="Han C.S."/>
            <person name="Misra M."/>
            <person name="Reitenga K.G."/>
            <person name="Mikhailova N."/>
            <person name="Woyke T."/>
            <person name="Pitluck S."/>
            <person name="Nolan M."/>
            <person name="Land M.L."/>
            <person name="Saunders E."/>
            <person name="Tapia R."/>
            <person name="Lapidus A."/>
            <person name="Ivanova N."/>
            <person name="Hoff W.D."/>
        </authorList>
    </citation>
    <scope>NUCLEOTIDE SEQUENCE [LARGE SCALE GENOMIC DNA]</scope>
    <source>
        <strain evidence="8">DSM 244 / SL1</strain>
    </source>
</reference>
<accession>A1WU87</accession>
<gene>
    <name evidence="7" type="ordered locus">Hhal_0461</name>
</gene>
<dbReference type="HOGENOM" id="CLU_025623_1_0_6"/>
<dbReference type="eggNOG" id="COG1283">
    <property type="taxonomic scope" value="Bacteria"/>
</dbReference>
<dbReference type="GO" id="GO:0044341">
    <property type="term" value="P:sodium-dependent phosphate transport"/>
    <property type="evidence" value="ECO:0007669"/>
    <property type="project" value="InterPro"/>
</dbReference>
<feature type="transmembrane region" description="Helical" evidence="6">
    <location>
        <begin position="274"/>
        <end position="304"/>
    </location>
</feature>
<evidence type="ECO:0000256" key="4">
    <source>
        <dbReference type="ARBA" id="ARBA00022989"/>
    </source>
</evidence>
<dbReference type="Proteomes" id="UP000000647">
    <property type="component" value="Chromosome"/>
</dbReference>
<keyword evidence="2" id="KW-1003">Cell membrane</keyword>
<keyword evidence="5 6" id="KW-0472">Membrane</keyword>
<feature type="transmembrane region" description="Helical" evidence="6">
    <location>
        <begin position="52"/>
        <end position="74"/>
    </location>
</feature>
<dbReference type="EMBL" id="CP000544">
    <property type="protein sequence ID" value="ABM61249.1"/>
    <property type="molecule type" value="Genomic_DNA"/>
</dbReference>
<dbReference type="STRING" id="349124.Hhal_0461"/>
<reference evidence="8" key="1">
    <citation type="submission" date="2006-12" db="EMBL/GenBank/DDBJ databases">
        <title>Complete sequence of Halorhodospira halophila SL1.</title>
        <authorList>
            <consortium name="US DOE Joint Genome Institute"/>
            <person name="Copeland A."/>
            <person name="Lucas S."/>
            <person name="Lapidus A."/>
            <person name="Barry K."/>
            <person name="Detter J.C."/>
            <person name="Glavina del Rio T."/>
            <person name="Hammon N."/>
            <person name="Israni S."/>
            <person name="Dalin E."/>
            <person name="Tice H."/>
            <person name="Pitluck S."/>
            <person name="Saunders E."/>
            <person name="Brettin T."/>
            <person name="Bruce D."/>
            <person name="Han C."/>
            <person name="Tapia R."/>
            <person name="Schmutz J."/>
            <person name="Larimer F."/>
            <person name="Land M."/>
            <person name="Hauser L."/>
            <person name="Kyrpides N."/>
            <person name="Mikhailova N."/>
            <person name="Hoff W."/>
            <person name="Richardson P."/>
        </authorList>
    </citation>
    <scope>NUCLEOTIDE SEQUENCE [LARGE SCALE GENOMIC DNA]</scope>
    <source>
        <strain evidence="8">DSM 244 / SL1</strain>
    </source>
</reference>
<protein>
    <submittedName>
        <fullName evidence="7">Na+/Pi-cotransporter</fullName>
    </submittedName>
</protein>
<evidence type="ECO:0000256" key="6">
    <source>
        <dbReference type="SAM" id="Phobius"/>
    </source>
</evidence>
<dbReference type="GO" id="GO:0005886">
    <property type="term" value="C:plasma membrane"/>
    <property type="evidence" value="ECO:0007669"/>
    <property type="project" value="UniProtKB-SubCell"/>
</dbReference>
<feature type="transmembrane region" description="Helical" evidence="6">
    <location>
        <begin position="86"/>
        <end position="105"/>
    </location>
</feature>
<dbReference type="NCBIfam" id="NF037997">
    <property type="entry name" value="Na_Pi_symport"/>
    <property type="match status" value="1"/>
</dbReference>
<dbReference type="InterPro" id="IPR003841">
    <property type="entry name" value="Na/Pi_transpt"/>
</dbReference>